<keyword evidence="1" id="KW-1133">Transmembrane helix</keyword>
<reference evidence="2 3" key="1">
    <citation type="submission" date="2017-10" db="EMBL/GenBank/DDBJ databases">
        <title>Novel microbial diversity and functional potential in the marine mammal oral microbiome.</title>
        <authorList>
            <person name="Dudek N.K."/>
            <person name="Sun C.L."/>
            <person name="Burstein D."/>
            <person name="Kantor R.S."/>
            <person name="Aliaga Goltsman D.S."/>
            <person name="Bik E.M."/>
            <person name="Thomas B.C."/>
            <person name="Banfield J.F."/>
            <person name="Relman D.A."/>
        </authorList>
    </citation>
    <scope>NUCLEOTIDE SEQUENCE [LARGE SCALE GENOMIC DNA]</scope>
    <source>
        <strain evidence="2">DOLJORAL78_47_202</strain>
    </source>
</reference>
<accession>A0A2G6MTI9</accession>
<sequence length="137" mass="15257">MGVIGMGFIGIFIVLFLLILAVMVSTFLFLGVGYIFSMIVPLSIFQSTVLAISSVFVVAFCIAAIRISILISHNGLFFPPTHLAKETIDEEYDGEDQDDEEYEDRDTPNVRLFTQNIPKIGRNEPCPCGSGLKYRWA</sequence>
<organism evidence="2 3">
    <name type="scientific">Desulfobacter postgatei</name>
    <dbReference type="NCBI Taxonomy" id="2293"/>
    <lineage>
        <taxon>Bacteria</taxon>
        <taxon>Pseudomonadati</taxon>
        <taxon>Thermodesulfobacteriota</taxon>
        <taxon>Desulfobacteria</taxon>
        <taxon>Desulfobacterales</taxon>
        <taxon>Desulfobacteraceae</taxon>
        <taxon>Desulfobacter</taxon>
    </lineage>
</organism>
<evidence type="ECO:0000313" key="2">
    <source>
        <dbReference type="EMBL" id="PIE63413.1"/>
    </source>
</evidence>
<evidence type="ECO:0000256" key="1">
    <source>
        <dbReference type="SAM" id="Phobius"/>
    </source>
</evidence>
<name>A0A2G6MTI9_9BACT</name>
<proteinExistence type="predicted"/>
<dbReference type="Pfam" id="PF02810">
    <property type="entry name" value="SEC-C"/>
    <property type="match status" value="1"/>
</dbReference>
<dbReference type="SUPFAM" id="SSF103642">
    <property type="entry name" value="Sec-C motif"/>
    <property type="match status" value="1"/>
</dbReference>
<dbReference type="EMBL" id="PDTI01000008">
    <property type="protein sequence ID" value="PIE63413.1"/>
    <property type="molecule type" value="Genomic_DNA"/>
</dbReference>
<evidence type="ECO:0000313" key="3">
    <source>
        <dbReference type="Proteomes" id="UP000231203"/>
    </source>
</evidence>
<dbReference type="AlphaFoldDB" id="A0A2G6MTI9"/>
<comment type="caution">
    <text evidence="2">The sequence shown here is derived from an EMBL/GenBank/DDBJ whole genome shotgun (WGS) entry which is preliminary data.</text>
</comment>
<dbReference type="InterPro" id="IPR004027">
    <property type="entry name" value="SEC_C_motif"/>
</dbReference>
<feature type="transmembrane region" description="Helical" evidence="1">
    <location>
        <begin position="6"/>
        <end position="36"/>
    </location>
</feature>
<keyword evidence="1" id="KW-0472">Membrane</keyword>
<dbReference type="Proteomes" id="UP000231203">
    <property type="component" value="Unassembled WGS sequence"/>
</dbReference>
<protein>
    <submittedName>
        <fullName evidence="2">Uncharacterized protein</fullName>
    </submittedName>
</protein>
<keyword evidence="1" id="KW-0812">Transmembrane</keyword>
<dbReference type="Gene3D" id="3.10.450.50">
    <property type="match status" value="1"/>
</dbReference>
<gene>
    <name evidence="2" type="ORF">CSA25_00620</name>
</gene>
<feature type="transmembrane region" description="Helical" evidence="1">
    <location>
        <begin position="48"/>
        <end position="71"/>
    </location>
</feature>